<name>A0A1A8TIM4_9GAMM</name>
<dbReference type="RefSeq" id="WP_067017405.1">
    <property type="nucleotide sequence ID" value="NZ_FLOB01000006.1"/>
</dbReference>
<evidence type="ECO:0000313" key="1">
    <source>
        <dbReference type="EMBL" id="SBS33540.1"/>
    </source>
</evidence>
<organism evidence="1 2">
    <name type="scientific">Marinomonas spartinae</name>
    <dbReference type="NCBI Taxonomy" id="1792290"/>
    <lineage>
        <taxon>Bacteria</taxon>
        <taxon>Pseudomonadati</taxon>
        <taxon>Pseudomonadota</taxon>
        <taxon>Gammaproteobacteria</taxon>
        <taxon>Oceanospirillales</taxon>
        <taxon>Oceanospirillaceae</taxon>
        <taxon>Marinomonas</taxon>
    </lineage>
</organism>
<dbReference type="Proteomes" id="UP000092544">
    <property type="component" value="Unassembled WGS sequence"/>
</dbReference>
<dbReference type="STRING" id="1792290.MSP8886_02786"/>
<dbReference type="OrthoDB" id="7067111at2"/>
<gene>
    <name evidence="1" type="ORF">MSP8886_02786</name>
</gene>
<keyword evidence="2" id="KW-1185">Reference proteome</keyword>
<dbReference type="EMBL" id="FLOB01000006">
    <property type="protein sequence ID" value="SBS33540.1"/>
    <property type="molecule type" value="Genomic_DNA"/>
</dbReference>
<sequence length="76" mass="8738">MSKINLQLDQKSAYVLLEAMTNEIARWRAMTEETVGEDALADYGNDMIHLLDTYEQLKDTAVKEFGEHILDFTRGE</sequence>
<proteinExistence type="predicted"/>
<evidence type="ECO:0000313" key="2">
    <source>
        <dbReference type="Proteomes" id="UP000092544"/>
    </source>
</evidence>
<accession>A0A1A8TIM4</accession>
<dbReference type="AlphaFoldDB" id="A0A1A8TIM4"/>
<protein>
    <submittedName>
        <fullName evidence="1">Uncharacterized protein</fullName>
    </submittedName>
</protein>
<reference evidence="1 2" key="1">
    <citation type="submission" date="2016-06" db="EMBL/GenBank/DDBJ databases">
        <authorList>
            <person name="Kjaerup R.B."/>
            <person name="Dalgaard T.S."/>
            <person name="Juul-Madsen H.R."/>
        </authorList>
    </citation>
    <scope>NUCLEOTIDE SEQUENCE [LARGE SCALE GENOMIC DNA]</scope>
    <source>
        <strain evidence="1 2">CECT 8886</strain>
    </source>
</reference>